<evidence type="ECO:0000256" key="2">
    <source>
        <dbReference type="ARBA" id="ARBA00011245"/>
    </source>
</evidence>
<feature type="domain" description="Glycosyl-hydrolase 97 catalytic" evidence="7">
    <location>
        <begin position="296"/>
        <end position="443"/>
    </location>
</feature>
<dbReference type="GeneID" id="90528120"/>
<dbReference type="OrthoDB" id="1109141at2"/>
<proteinExistence type="predicted"/>
<evidence type="ECO:0000259" key="9">
    <source>
        <dbReference type="Pfam" id="PF14509"/>
    </source>
</evidence>
<evidence type="ECO:0000313" key="10">
    <source>
        <dbReference type="EMBL" id="AHF11715.1"/>
    </source>
</evidence>
<dbReference type="Pfam" id="PF14509">
    <property type="entry name" value="GH97_C"/>
    <property type="match status" value="1"/>
</dbReference>
<feature type="domain" description="Glycosyl-hydrolase 97 N-terminal" evidence="8">
    <location>
        <begin position="26"/>
        <end position="273"/>
    </location>
</feature>
<feature type="signal peptide" evidence="6">
    <location>
        <begin position="1"/>
        <end position="20"/>
    </location>
</feature>
<dbReference type="InterPro" id="IPR013780">
    <property type="entry name" value="Glyco_hydro_b"/>
</dbReference>
<evidence type="ECO:0000256" key="5">
    <source>
        <dbReference type="ARBA" id="ARBA00023295"/>
    </source>
</evidence>
<keyword evidence="3 10" id="KW-0378">Hydrolase</keyword>
<dbReference type="PATRIC" id="fig|880074.11.peg.279"/>
<organism evidence="10 11">
    <name type="scientific">Barnesiella viscericola DSM 18177</name>
    <dbReference type="NCBI Taxonomy" id="880074"/>
    <lineage>
        <taxon>Bacteria</taxon>
        <taxon>Pseudomonadati</taxon>
        <taxon>Bacteroidota</taxon>
        <taxon>Bacteroidia</taxon>
        <taxon>Bacteroidales</taxon>
        <taxon>Barnesiellaceae</taxon>
        <taxon>Barnesiella</taxon>
    </lineage>
</organism>
<dbReference type="AlphaFoldDB" id="W0ELL2"/>
<dbReference type="PANTHER" id="PTHR35803">
    <property type="entry name" value="GLUCAN 1,4-ALPHA-GLUCOSIDASE SUSB-RELATED"/>
    <property type="match status" value="1"/>
</dbReference>
<comment type="cofactor">
    <cofactor evidence="1">
        <name>Ca(2+)</name>
        <dbReference type="ChEBI" id="CHEBI:29108"/>
    </cofactor>
</comment>
<dbReference type="SUPFAM" id="SSF51445">
    <property type="entry name" value="(Trans)glycosidases"/>
    <property type="match status" value="1"/>
</dbReference>
<dbReference type="Gene3D" id="2.60.40.1180">
    <property type="entry name" value="Golgi alpha-mannosidase II"/>
    <property type="match status" value="1"/>
</dbReference>
<accession>W0ELL2</accession>
<name>W0ELL2_9BACT</name>
<dbReference type="InterPro" id="IPR017853">
    <property type="entry name" value="GH"/>
</dbReference>
<feature type="chain" id="PRO_5004787686" evidence="6">
    <location>
        <begin position="21"/>
        <end position="627"/>
    </location>
</feature>
<keyword evidence="6" id="KW-0732">Signal</keyword>
<dbReference type="Pfam" id="PF14508">
    <property type="entry name" value="GH97_N"/>
    <property type="match status" value="1"/>
</dbReference>
<dbReference type="InterPro" id="IPR014718">
    <property type="entry name" value="GH-type_carb-bd"/>
</dbReference>
<dbReference type="Pfam" id="PF10566">
    <property type="entry name" value="Glyco_hydro_97"/>
    <property type="match status" value="1"/>
</dbReference>
<dbReference type="KEGG" id="bvs:BARVI_01355"/>
<comment type="subunit">
    <text evidence="2">Monomer.</text>
</comment>
<dbReference type="Gene3D" id="3.20.20.70">
    <property type="entry name" value="Aldolase class I"/>
    <property type="match status" value="1"/>
</dbReference>
<evidence type="ECO:0000256" key="4">
    <source>
        <dbReference type="ARBA" id="ARBA00022837"/>
    </source>
</evidence>
<dbReference type="InterPro" id="IPR029483">
    <property type="entry name" value="GH97_C"/>
</dbReference>
<keyword evidence="4" id="KW-0106">Calcium</keyword>
<gene>
    <name evidence="10" type="ORF">BARVI_01355</name>
</gene>
<dbReference type="eggNOG" id="COG1082">
    <property type="taxonomic scope" value="Bacteria"/>
</dbReference>
<protein>
    <submittedName>
        <fullName evidence="10">Glycoside hydrolase</fullName>
    </submittedName>
</protein>
<dbReference type="Proteomes" id="UP000018901">
    <property type="component" value="Chromosome"/>
</dbReference>
<dbReference type="GO" id="GO:0016798">
    <property type="term" value="F:hydrolase activity, acting on glycosyl bonds"/>
    <property type="evidence" value="ECO:0007669"/>
    <property type="project" value="UniProtKB-KW"/>
</dbReference>
<dbReference type="InterPro" id="IPR029486">
    <property type="entry name" value="GH97_N"/>
</dbReference>
<dbReference type="InterPro" id="IPR013785">
    <property type="entry name" value="Aldolase_TIM"/>
</dbReference>
<evidence type="ECO:0000259" key="8">
    <source>
        <dbReference type="Pfam" id="PF14508"/>
    </source>
</evidence>
<dbReference type="EMBL" id="CP007034">
    <property type="protein sequence ID" value="AHF11715.1"/>
    <property type="molecule type" value="Genomic_DNA"/>
</dbReference>
<dbReference type="GO" id="GO:0030246">
    <property type="term" value="F:carbohydrate binding"/>
    <property type="evidence" value="ECO:0007669"/>
    <property type="project" value="InterPro"/>
</dbReference>
<evidence type="ECO:0000256" key="1">
    <source>
        <dbReference type="ARBA" id="ARBA00001913"/>
    </source>
</evidence>
<feature type="domain" description="Glycosyl-hydrolase 97 C-terminal oligomerisation" evidence="9">
    <location>
        <begin position="531"/>
        <end position="623"/>
    </location>
</feature>
<sequence length="627" mass="70549">MKNILSTIATLCAYSISTFGAETLMSSPDTSVQASLILDQGNLSYSVSFLGKETIAPSCLGVIVDKDTLGTHCTSRGYSQKEIYEKYPTRGFHTEALNHCNEYTYELESRGMNFRLQFRLYNDGVAFRYVIPTKQNSTAQHIVHAELSSFHVPGGIPVWFFERPNDWKLKTYAGKWGKTISDSLYCISPTGPVQGPILLYELGNEHYMAITEAALYNYSGMRLKARKDCSLQVNFTEAEGFGLTGTITTPWRVILLTQGLNALVNTDILTNLNPAPDPRLFPSTDWIKPGRSVWSWWSEAKGYMTPKYEKKFIDMAAELGFEYTTIDEGWETQWTDKWKQLREICEYAASKKVKVFVWKHSETINNPDNDYAVMRNFIDSVAACGAAGVKIDFMNSESKRTIDFDTKALQLCAERQLLVNFHGCQKPTGEFRTYPNEITREGVRGLELNKLLRHIPANHNVALIFTRGILNNNDYTPVGFSNPGNTTWTHQLATAYAFTSPLITIAEHPHMLLHDKRLKTILPFLKELPSTWDETLVLPGSDIDKTALLARRKGQTWYLIALNGSQPLQLPVKTDFLLPGKWKATIIADGEQPDKTVQHIRHFDSGIPLDINMAANGGFVAKITPAP</sequence>
<evidence type="ECO:0000256" key="3">
    <source>
        <dbReference type="ARBA" id="ARBA00022801"/>
    </source>
</evidence>
<dbReference type="STRING" id="880074.BARVI_01355"/>
<reference evidence="10 11" key="1">
    <citation type="submission" date="2013-12" db="EMBL/GenBank/DDBJ databases">
        <authorList>
            <consortium name="DOE Joint Genome Institute"/>
            <person name="Eisen J."/>
            <person name="Huntemann M."/>
            <person name="Han J."/>
            <person name="Chen A."/>
            <person name="Kyrpides N."/>
            <person name="Mavromatis K."/>
            <person name="Markowitz V."/>
            <person name="Palaniappan K."/>
            <person name="Ivanova N."/>
            <person name="Schaumberg A."/>
            <person name="Pati A."/>
            <person name="Liolios K."/>
            <person name="Nordberg H.P."/>
            <person name="Cantor M.N."/>
            <person name="Hua S.X."/>
            <person name="Woyke T."/>
        </authorList>
    </citation>
    <scope>NUCLEOTIDE SEQUENCE [LARGE SCALE GENOMIC DNA]</scope>
    <source>
        <strain evidence="11">DSM 18177</strain>
    </source>
</reference>
<evidence type="ECO:0000256" key="6">
    <source>
        <dbReference type="SAM" id="SignalP"/>
    </source>
</evidence>
<dbReference type="InterPro" id="IPR019563">
    <property type="entry name" value="GH97_catalytic"/>
</dbReference>
<keyword evidence="5" id="KW-0326">Glycosidase</keyword>
<dbReference type="HOGENOM" id="CLU_011166_0_0_10"/>
<keyword evidence="11" id="KW-1185">Reference proteome</keyword>
<evidence type="ECO:0000313" key="11">
    <source>
        <dbReference type="Proteomes" id="UP000018901"/>
    </source>
</evidence>
<dbReference type="PANTHER" id="PTHR35803:SF2">
    <property type="entry name" value="RETAINING ALPHA-GALACTOSIDASE"/>
    <property type="match status" value="1"/>
</dbReference>
<dbReference type="InterPro" id="IPR052720">
    <property type="entry name" value="Glycosyl_hydrolase_97"/>
</dbReference>
<dbReference type="RefSeq" id="WP_084546945.1">
    <property type="nucleotide sequence ID" value="NZ_CP007034.1"/>
</dbReference>
<evidence type="ECO:0000259" key="7">
    <source>
        <dbReference type="Pfam" id="PF10566"/>
    </source>
</evidence>
<dbReference type="Gene3D" id="2.70.98.10">
    <property type="match status" value="1"/>
</dbReference>